<evidence type="ECO:0000313" key="2">
    <source>
        <dbReference type="Proteomes" id="UP000467201"/>
    </source>
</evidence>
<protein>
    <submittedName>
        <fullName evidence="1">Uncharacterized protein</fullName>
    </submittedName>
</protein>
<dbReference type="KEGG" id="mdr:MDOR_16970"/>
<dbReference type="Proteomes" id="UP000467201">
    <property type="component" value="Chromosome"/>
</dbReference>
<proteinExistence type="predicted"/>
<sequence>MLLSPACGPAPVTRVPVTRVADSASALTLVNWRSGVGTVRIRVPSSGSPILTNSSTDSHTMAMETSRWIATVHHSSPVSTVIPPSTACATVDAGISHA</sequence>
<organism evidence="1 2">
    <name type="scientific">Mycolicibacterium doricum</name>
    <dbReference type="NCBI Taxonomy" id="126673"/>
    <lineage>
        <taxon>Bacteria</taxon>
        <taxon>Bacillati</taxon>
        <taxon>Actinomycetota</taxon>
        <taxon>Actinomycetes</taxon>
        <taxon>Mycobacteriales</taxon>
        <taxon>Mycobacteriaceae</taxon>
        <taxon>Mycolicibacterium</taxon>
    </lineage>
</organism>
<dbReference type="AlphaFoldDB" id="A0A7I7VVL5"/>
<accession>A0A7I7VVL5</accession>
<gene>
    <name evidence="1" type="ORF">MDOR_16970</name>
</gene>
<evidence type="ECO:0000313" key="1">
    <source>
        <dbReference type="EMBL" id="BBZ07528.1"/>
    </source>
</evidence>
<dbReference type="EMBL" id="AP022605">
    <property type="protein sequence ID" value="BBZ07528.1"/>
    <property type="molecule type" value="Genomic_DNA"/>
</dbReference>
<name>A0A7I7VVL5_9MYCO</name>
<reference evidence="1 2" key="1">
    <citation type="journal article" date="2019" name="Emerg. Microbes Infect.">
        <title>Comprehensive subspecies identification of 175 nontuberculous mycobacteria species based on 7547 genomic profiles.</title>
        <authorList>
            <person name="Matsumoto Y."/>
            <person name="Kinjo T."/>
            <person name="Motooka D."/>
            <person name="Nabeya D."/>
            <person name="Jung N."/>
            <person name="Uechi K."/>
            <person name="Horii T."/>
            <person name="Iida T."/>
            <person name="Fujita J."/>
            <person name="Nakamura S."/>
        </authorList>
    </citation>
    <scope>NUCLEOTIDE SEQUENCE [LARGE SCALE GENOMIC DNA]</scope>
    <source>
        <strain evidence="1 2">JCM 12405</strain>
    </source>
</reference>